<evidence type="ECO:0000313" key="5">
    <source>
        <dbReference type="Proteomes" id="UP000183986"/>
    </source>
</evidence>
<dbReference type="RefSeq" id="WP_072676527.1">
    <property type="nucleotide sequence ID" value="NZ_MPKY01000001.1"/>
</dbReference>
<accession>A0A1M2UW05</accession>
<gene>
    <name evidence="4" type="ORF">BEE62_05125</name>
</gene>
<sequence>MKYFAYGSNMSLLRLRERVPNAERIGMFTLVEHALRFHKWSRRDKSAKCDALFTGNTEDVVIGALFEIPRSEKGPLDRAEGLGFGYDEKRVTVTDALGNSLEAFTYCATSTDPSLLPHSWYLNHVIVGAKETGVPADYLGVISATRSQEDPDRKRDARERAIYD</sequence>
<dbReference type="GO" id="GO:0016740">
    <property type="term" value="F:transferase activity"/>
    <property type="evidence" value="ECO:0007669"/>
    <property type="project" value="UniProtKB-KW"/>
</dbReference>
<dbReference type="CDD" id="cd06661">
    <property type="entry name" value="GGCT_like"/>
    <property type="match status" value="1"/>
</dbReference>
<protein>
    <submittedName>
        <fullName evidence="4">Gamma-glutamylcyclotransferase</fullName>
    </submittedName>
</protein>
<comment type="caution">
    <text evidence="4">The sequence shown here is derived from an EMBL/GenBank/DDBJ whole genome shotgun (WGS) entry which is preliminary data.</text>
</comment>
<feature type="binding site" evidence="3">
    <location>
        <begin position="3"/>
        <end position="8"/>
    </location>
    <ligand>
        <name>substrate</name>
    </ligand>
</feature>
<dbReference type="Proteomes" id="UP000183986">
    <property type="component" value="Unassembled WGS sequence"/>
</dbReference>
<dbReference type="InterPro" id="IPR017939">
    <property type="entry name" value="G-Glutamylcylcotransferase"/>
</dbReference>
<evidence type="ECO:0000313" key="4">
    <source>
        <dbReference type="EMBL" id="OJS99518.1"/>
    </source>
</evidence>
<feature type="active site" description="Proton acceptor" evidence="2">
    <location>
        <position position="80"/>
    </location>
</feature>
<dbReference type="InterPro" id="IPR013024">
    <property type="entry name" value="GGCT-like"/>
</dbReference>
<evidence type="ECO:0000256" key="3">
    <source>
        <dbReference type="PIRSR" id="PIRSR617939-2"/>
    </source>
</evidence>
<organism evidence="4 5">
    <name type="scientific">Marinobacter nauticus</name>
    <name type="common">Marinobacter hydrocarbonoclasticus</name>
    <name type="synonym">Marinobacter aquaeolei</name>
    <dbReference type="NCBI Taxonomy" id="2743"/>
    <lineage>
        <taxon>Bacteria</taxon>
        <taxon>Pseudomonadati</taxon>
        <taxon>Pseudomonadota</taxon>
        <taxon>Gammaproteobacteria</taxon>
        <taxon>Pseudomonadales</taxon>
        <taxon>Marinobacteraceae</taxon>
        <taxon>Marinobacter</taxon>
    </lineage>
</organism>
<proteinExistence type="predicted"/>
<dbReference type="SUPFAM" id="SSF110857">
    <property type="entry name" value="Gamma-glutamyl cyclotransferase-like"/>
    <property type="match status" value="1"/>
</dbReference>
<name>A0A1M2UW05_MARNT</name>
<evidence type="ECO:0000256" key="1">
    <source>
        <dbReference type="ARBA" id="ARBA00023239"/>
    </source>
</evidence>
<dbReference type="OrthoDB" id="5401862at2"/>
<dbReference type="PANTHER" id="PTHR12935:SF0">
    <property type="entry name" value="GAMMA-GLUTAMYLCYCLOTRANSFERASE"/>
    <property type="match status" value="1"/>
</dbReference>
<feature type="binding site" evidence="3">
    <location>
        <position position="121"/>
    </location>
    <ligand>
        <name>substrate</name>
    </ligand>
</feature>
<dbReference type="Gene3D" id="3.10.490.10">
    <property type="entry name" value="Gamma-glutamyl cyclotransferase-like"/>
    <property type="match status" value="1"/>
</dbReference>
<dbReference type="GO" id="GO:0003839">
    <property type="term" value="F:gamma-glutamylcyclotransferase activity"/>
    <property type="evidence" value="ECO:0007669"/>
    <property type="project" value="InterPro"/>
</dbReference>
<dbReference type="PANTHER" id="PTHR12935">
    <property type="entry name" value="GAMMA-GLUTAMYLCYCLOTRANSFERASE"/>
    <property type="match status" value="1"/>
</dbReference>
<dbReference type="Pfam" id="PF13772">
    <property type="entry name" value="AIG2_2"/>
    <property type="match status" value="1"/>
</dbReference>
<keyword evidence="1" id="KW-0456">Lyase</keyword>
<keyword evidence="5" id="KW-1185">Reference proteome</keyword>
<reference evidence="4" key="1">
    <citation type="submission" date="2016-11" db="EMBL/GenBank/DDBJ databases">
        <title>Draft Genome Sequence of Marinobacter hydrocarbonoclasticus strain STW2, a polyaromatic aromatic hydrocarbon degrading and denitrifying bacterium from rhizosphere of Seagrass Enhalus acodoides.</title>
        <authorList>
            <person name="Ling J."/>
            <person name="Dong J."/>
        </authorList>
    </citation>
    <scope>NUCLEOTIDE SEQUENCE [LARGE SCALE GENOMIC DNA]</scope>
    <source>
        <strain evidence="4">STW2</strain>
    </source>
</reference>
<dbReference type="AlphaFoldDB" id="A0A1M2UW05"/>
<dbReference type="EMBL" id="MPKY01000001">
    <property type="protein sequence ID" value="OJS99518.1"/>
    <property type="molecule type" value="Genomic_DNA"/>
</dbReference>
<evidence type="ECO:0000256" key="2">
    <source>
        <dbReference type="PIRSR" id="PIRSR617939-1"/>
    </source>
</evidence>
<dbReference type="InterPro" id="IPR036568">
    <property type="entry name" value="GGCT-like_sf"/>
</dbReference>